<dbReference type="InterPro" id="IPR003656">
    <property type="entry name" value="Znf_BED"/>
</dbReference>
<dbReference type="Pfam" id="PF23247">
    <property type="entry name" value="LRR_RPS2"/>
    <property type="match status" value="1"/>
</dbReference>
<reference evidence="11" key="1">
    <citation type="journal article" date="2006" name="Science">
        <title>The genome of black cottonwood, Populus trichocarpa (Torr. &amp; Gray).</title>
        <authorList>
            <person name="Tuskan G.A."/>
            <person name="Difazio S."/>
            <person name="Jansson S."/>
            <person name="Bohlmann J."/>
            <person name="Grigoriev I."/>
            <person name="Hellsten U."/>
            <person name="Putnam N."/>
            <person name="Ralph S."/>
            <person name="Rombauts S."/>
            <person name="Salamov A."/>
            <person name="Schein J."/>
            <person name="Sterck L."/>
            <person name="Aerts A."/>
            <person name="Bhalerao R.R."/>
            <person name="Bhalerao R.P."/>
            <person name="Blaudez D."/>
            <person name="Boerjan W."/>
            <person name="Brun A."/>
            <person name="Brunner A."/>
            <person name="Busov V."/>
            <person name="Campbell M."/>
            <person name="Carlson J."/>
            <person name="Chalot M."/>
            <person name="Chapman J."/>
            <person name="Chen G.L."/>
            <person name="Cooper D."/>
            <person name="Coutinho P.M."/>
            <person name="Couturier J."/>
            <person name="Covert S."/>
            <person name="Cronk Q."/>
            <person name="Cunningham R."/>
            <person name="Davis J."/>
            <person name="Degroeve S."/>
            <person name="Dejardin A."/>
            <person name="Depamphilis C."/>
            <person name="Detter J."/>
            <person name="Dirks B."/>
            <person name="Dubchak I."/>
            <person name="Duplessis S."/>
            <person name="Ehlting J."/>
            <person name="Ellis B."/>
            <person name="Gendler K."/>
            <person name="Goodstein D."/>
            <person name="Gribskov M."/>
            <person name="Grimwood J."/>
            <person name="Groover A."/>
            <person name="Gunter L."/>
            <person name="Hamberger B."/>
            <person name="Heinze B."/>
            <person name="Helariutta Y."/>
            <person name="Henrissat B."/>
            <person name="Holligan D."/>
            <person name="Holt R."/>
            <person name="Huang W."/>
            <person name="Islam-Faridi N."/>
            <person name="Jones S."/>
            <person name="Jones-Rhoades M."/>
            <person name="Jorgensen R."/>
            <person name="Joshi C."/>
            <person name="Kangasjarvi J."/>
            <person name="Karlsson J."/>
            <person name="Kelleher C."/>
            <person name="Kirkpatrick R."/>
            <person name="Kirst M."/>
            <person name="Kohler A."/>
            <person name="Kalluri U."/>
            <person name="Larimer F."/>
            <person name="Leebens-Mack J."/>
            <person name="Leple J.C."/>
            <person name="Locascio P."/>
            <person name="Lou Y."/>
            <person name="Lucas S."/>
            <person name="Martin F."/>
            <person name="Montanini B."/>
            <person name="Napoli C."/>
            <person name="Nelson D.R."/>
            <person name="Nelson C."/>
            <person name="Nieminen K."/>
            <person name="Nilsson O."/>
            <person name="Pereda V."/>
            <person name="Peter G."/>
            <person name="Philippe R."/>
            <person name="Pilate G."/>
            <person name="Poliakov A."/>
            <person name="Razumovskaya J."/>
            <person name="Richardson P."/>
            <person name="Rinaldi C."/>
            <person name="Ritland K."/>
            <person name="Rouze P."/>
            <person name="Ryaboy D."/>
            <person name="Schmutz J."/>
            <person name="Schrader J."/>
            <person name="Segerman B."/>
            <person name="Shin H."/>
            <person name="Siddiqui A."/>
            <person name="Sterky F."/>
            <person name="Terry A."/>
            <person name="Tsai C.J."/>
            <person name="Uberbacher E."/>
            <person name="Unneberg P."/>
            <person name="Vahala J."/>
            <person name="Wall K."/>
            <person name="Wessler S."/>
            <person name="Yang G."/>
            <person name="Yin T."/>
            <person name="Douglas C."/>
            <person name="Marra M."/>
            <person name="Sandberg G."/>
            <person name="Van de Peer Y."/>
            <person name="Rokhsar D."/>
        </authorList>
    </citation>
    <scope>NUCLEOTIDE SEQUENCE [LARGE SCALE GENOMIC DNA]</scope>
    <source>
        <strain evidence="11">Nisqually-1</strain>
    </source>
</reference>
<evidence type="ECO:0000256" key="5">
    <source>
        <dbReference type="ARBA" id="ARBA00022821"/>
    </source>
</evidence>
<feature type="compositionally biased region" description="Basic and acidic residues" evidence="9">
    <location>
        <begin position="1"/>
        <end position="11"/>
    </location>
</feature>
<dbReference type="InterPro" id="IPR001611">
    <property type="entry name" value="Leu-rich_rpt"/>
</dbReference>
<dbReference type="InterPro" id="IPR057135">
    <property type="entry name" value="At4g27190-like_LRR"/>
</dbReference>
<keyword evidence="7" id="KW-0067">ATP-binding</keyword>
<dbReference type="GO" id="GO:0043531">
    <property type="term" value="F:ADP binding"/>
    <property type="evidence" value="ECO:0007669"/>
    <property type="project" value="InterPro"/>
</dbReference>
<accession>A0A3N7F8W3</accession>
<dbReference type="GO" id="GO:0008270">
    <property type="term" value="F:zinc ion binding"/>
    <property type="evidence" value="ECO:0007669"/>
    <property type="project" value="UniProtKB-KW"/>
</dbReference>
<feature type="region of interest" description="Disordered" evidence="9">
    <location>
        <begin position="1"/>
        <end position="29"/>
    </location>
</feature>
<proteinExistence type="inferred from homology"/>
<evidence type="ECO:0000256" key="1">
    <source>
        <dbReference type="ARBA" id="ARBA00008894"/>
    </source>
</evidence>
<keyword evidence="5" id="KW-0611">Plant defense</keyword>
<keyword evidence="4 8" id="KW-0863">Zinc-finger</keyword>
<dbReference type="InterPro" id="IPR042197">
    <property type="entry name" value="Apaf_helical"/>
</dbReference>
<keyword evidence="6" id="KW-0862">Zinc</keyword>
<dbReference type="STRING" id="3694.A0A3N7F8W3"/>
<evidence type="ECO:0000313" key="11">
    <source>
        <dbReference type="EMBL" id="RQO93137.1"/>
    </source>
</evidence>
<evidence type="ECO:0000256" key="8">
    <source>
        <dbReference type="PROSITE-ProRule" id="PRU00027"/>
    </source>
</evidence>
<dbReference type="InterPro" id="IPR027417">
    <property type="entry name" value="P-loop_NTPase"/>
</dbReference>
<evidence type="ECO:0000259" key="10">
    <source>
        <dbReference type="PROSITE" id="PS50808"/>
    </source>
</evidence>
<organism evidence="11">
    <name type="scientific">Populus trichocarpa</name>
    <name type="common">Western balsam poplar</name>
    <name type="synonym">Populus balsamifera subsp. trichocarpa</name>
    <dbReference type="NCBI Taxonomy" id="3694"/>
    <lineage>
        <taxon>Eukaryota</taxon>
        <taxon>Viridiplantae</taxon>
        <taxon>Streptophyta</taxon>
        <taxon>Embryophyta</taxon>
        <taxon>Tracheophyta</taxon>
        <taxon>Spermatophyta</taxon>
        <taxon>Magnoliopsida</taxon>
        <taxon>eudicotyledons</taxon>
        <taxon>Gunneridae</taxon>
        <taxon>Pentapetalae</taxon>
        <taxon>rosids</taxon>
        <taxon>fabids</taxon>
        <taxon>Malpighiales</taxon>
        <taxon>Salicaceae</taxon>
        <taxon>Saliceae</taxon>
        <taxon>Populus</taxon>
    </lineage>
</organism>
<dbReference type="Pfam" id="PF00931">
    <property type="entry name" value="NB-ARC"/>
    <property type="match status" value="1"/>
</dbReference>
<sequence>MQKEKRNQSKDEENDSSSRKRRKAGLSKPVSFVSTEPLIKMMPPNDEVRDYFWRYVERVAEGKRKCTFCGKLFAEGTSITRIKWHLSRVEGHGVTTCKLVTPEVQDAAREAVDGLSNNEVANAISDSSQEQNNVISNQADEPRGDSSQPIDAIMNYAQNIVGVRTEPAVQLLVQSNAEADNLARDDGRVQVRVQDMEQGVEEEIISSHLEAANGIENTGEGSIQHVDRNAQENTGEATQDLVHHIDGRSWSEIQAISSYLFQNTSETRGDLLPTSSTMPVGQEFKVIKESICSSLMDDEFSVIGIYGMAGVGKTELLKHVHNELLQRSDIPHCLYWVTVNHDSSINRLQKLIAAHIGLDLSSEDDDVCTAAKLSKKLIQKKTWILILDNLCDIFEPETVGIPVSLQGCKLIVSSQSKEVCEGMTSRNIRVNPLSNGEAWDLLKQQRRQGIPFSPPDAEQIARDTTNECDGLPLGVISLARSTRGFRYKRQWRNTLQNLRHSRDGLDHMEKALQTLRESYTHLLRFDRQQCFLYCALFPGGFKIPKEDLIAYLIDEGVIEKRESREDEFDEGHSLLDRLEDFCLLESVDGGCAVKMPSLLRIMAIRILQKDYQAMVRAGVQLEEVMDAKDWKENLARVSLIENQIKEIPSGHSPRCPRLSTLLLHYNIELRLIGDAFFEQLHELKILDLSYTDILIMPDAVSNLVRLTALLLIGCNKLRHVPSLEKLREMRRLDLYRTALENIPQGLECLSELRYLRMNNCGEKEFPSGILPNLSRLQVFILGWGQYAPMTVKGEEVGCLKKLEALECHLKGHSDFVKFFKSQDKTQSLKTYKIFVGQFEENDGYNVKTCCRKSAGGFGNLSVNKDGDFQITFPNDNQELIVRECSSMESLVSSSWFCSSPLPQPSPSYNGIFSGLKEFYCFGCTSMKKLFPLVFLENLEVIEVSNCEKMEEIIETRSNDEGLKGEESSGSRILKLELLKLKILKLIELPKLKSICNAKLICHSLKVIHIRNCQELKRMPICLPLYESDQPSTRLSLHEIIAYPKEWWDSVLEWEHPYAKNVLGLFVKFQ</sequence>
<evidence type="ECO:0000256" key="6">
    <source>
        <dbReference type="ARBA" id="ARBA00022833"/>
    </source>
</evidence>
<comment type="similarity">
    <text evidence="1">Belongs to the disease resistance NB-LRR family.</text>
</comment>
<dbReference type="Pfam" id="PF13855">
    <property type="entry name" value="LRR_8"/>
    <property type="match status" value="1"/>
</dbReference>
<dbReference type="SUPFAM" id="SSF52540">
    <property type="entry name" value="P-loop containing nucleoside triphosphate hydrolases"/>
    <property type="match status" value="1"/>
</dbReference>
<dbReference type="Gramene" id="Potri.018G145530.1.v4.1">
    <property type="protein sequence ID" value="Potri.018G145530.1.v4.1"/>
    <property type="gene ID" value="Potri.018G145530.v4.1"/>
</dbReference>
<dbReference type="GO" id="GO:0005524">
    <property type="term" value="F:ATP binding"/>
    <property type="evidence" value="ECO:0007669"/>
    <property type="project" value="UniProtKB-KW"/>
</dbReference>
<dbReference type="PANTHER" id="PTHR33463">
    <property type="entry name" value="NB-ARC DOMAIN-CONTAINING PROTEIN-RELATED"/>
    <property type="match status" value="1"/>
</dbReference>
<dbReference type="InterPro" id="IPR050905">
    <property type="entry name" value="Plant_NBS-LRR"/>
</dbReference>
<dbReference type="Gene3D" id="3.80.10.10">
    <property type="entry name" value="Ribonuclease Inhibitor"/>
    <property type="match status" value="1"/>
</dbReference>
<dbReference type="Gramene" id="Potri.T013300.5.v4.1">
    <property type="protein sequence ID" value="Potri.T013300.5.v4.1"/>
    <property type="gene ID" value="Potri.T013300.v4.1"/>
</dbReference>
<dbReference type="Gene3D" id="3.40.50.300">
    <property type="entry name" value="P-loop containing nucleotide triphosphate hydrolases"/>
    <property type="match status" value="1"/>
</dbReference>
<evidence type="ECO:0000256" key="4">
    <source>
        <dbReference type="ARBA" id="ARBA00022771"/>
    </source>
</evidence>
<dbReference type="InterPro" id="IPR032675">
    <property type="entry name" value="LRR_dom_sf"/>
</dbReference>
<evidence type="ECO:0000256" key="2">
    <source>
        <dbReference type="ARBA" id="ARBA00022723"/>
    </source>
</evidence>
<dbReference type="PRINTS" id="PR00364">
    <property type="entry name" value="DISEASERSIST"/>
</dbReference>
<dbReference type="Gramene" id="Potri.T013300.4.v4.1">
    <property type="protein sequence ID" value="Potri.T013300.4.v4.1"/>
    <property type="gene ID" value="Potri.T013300.v4.1"/>
</dbReference>
<dbReference type="PANTHER" id="PTHR33463:SF187">
    <property type="entry name" value="AND NB-ARC DOMAIN DISEASE RESISTANCE PROTEIN, PUTATIVE-RELATED"/>
    <property type="match status" value="1"/>
</dbReference>
<evidence type="ECO:0000256" key="9">
    <source>
        <dbReference type="SAM" id="MobiDB-lite"/>
    </source>
</evidence>
<gene>
    <name evidence="11" type="ORF">POPTR_T013300</name>
</gene>
<evidence type="ECO:0000256" key="3">
    <source>
        <dbReference type="ARBA" id="ARBA00022741"/>
    </source>
</evidence>
<dbReference type="InParanoid" id="A0A3N7F8W3"/>
<protein>
    <recommendedName>
        <fullName evidence="10">BED-type domain-containing protein</fullName>
    </recommendedName>
</protein>
<keyword evidence="2" id="KW-0479">Metal-binding</keyword>
<dbReference type="AlphaFoldDB" id="A0A3N7F8W3"/>
<dbReference type="GO" id="GO:0098542">
    <property type="term" value="P:defense response to other organism"/>
    <property type="evidence" value="ECO:0000318"/>
    <property type="project" value="GO_Central"/>
</dbReference>
<dbReference type="EMBL" id="KZ623343">
    <property type="protein sequence ID" value="RQO93137.1"/>
    <property type="molecule type" value="Genomic_DNA"/>
</dbReference>
<evidence type="ECO:0000256" key="7">
    <source>
        <dbReference type="ARBA" id="ARBA00022840"/>
    </source>
</evidence>
<dbReference type="Pfam" id="PF02892">
    <property type="entry name" value="zf-BED"/>
    <property type="match status" value="1"/>
</dbReference>
<name>A0A3N7F8W3_POPTR</name>
<feature type="domain" description="BED-type" evidence="10">
    <location>
        <begin position="47"/>
        <end position="104"/>
    </location>
</feature>
<dbReference type="PROSITE" id="PS50808">
    <property type="entry name" value="ZF_BED"/>
    <property type="match status" value="1"/>
</dbReference>
<dbReference type="InterPro" id="IPR002182">
    <property type="entry name" value="NB-ARC"/>
</dbReference>
<dbReference type="SUPFAM" id="SSF52058">
    <property type="entry name" value="L domain-like"/>
    <property type="match status" value="1"/>
</dbReference>
<keyword evidence="3" id="KW-0547">Nucleotide-binding</keyword>
<dbReference type="Gene3D" id="1.10.8.430">
    <property type="entry name" value="Helical domain of apoptotic protease-activating factors"/>
    <property type="match status" value="1"/>
</dbReference>
<reference evidence="11" key="2">
    <citation type="submission" date="2017-07" db="EMBL/GenBank/DDBJ databases">
        <title>WGS assembly of Populus trichocarpa.</title>
        <authorList>
            <person name="Tuskan G."/>
            <person name="Difazio S."/>
            <person name="Jansson S."/>
            <person name="Bohlmann J."/>
            <person name="Grigoriev I."/>
            <person name="Hellsten U."/>
            <person name="Putnam N."/>
            <person name="Ralph S."/>
            <person name="Rombauts S."/>
            <person name="Salamov A."/>
            <person name="Schein J."/>
            <person name="Sterck L."/>
            <person name="Aerts A."/>
            <person name="Bhalerao R."/>
            <person name="Bhalerao R."/>
            <person name="Blaudez D."/>
            <person name="Boerjan W."/>
            <person name="Brun A."/>
            <person name="Brunner A."/>
            <person name="Busov V."/>
            <person name="Campbell M."/>
            <person name="Carlson J."/>
            <person name="Chalot M."/>
            <person name="Chapman J."/>
            <person name="Chen G."/>
            <person name="Cooper D."/>
            <person name="Coutinho P."/>
            <person name="Couturier J."/>
            <person name="Covert S."/>
            <person name="Cronk Q."/>
            <person name="Cunningham R."/>
            <person name="Davis J."/>
            <person name="Degroeve S."/>
            <person name="Dejardin A."/>
            <person name="Depamphilis C."/>
            <person name="Detter J."/>
            <person name="Dirks B."/>
            <person name="Dubchak I."/>
            <person name="Duplessis S."/>
            <person name="Ehlting J."/>
            <person name="Ellis B."/>
            <person name="Gendler K."/>
            <person name="Goodstein D."/>
            <person name="Gribskov M."/>
            <person name="Grimwood J."/>
            <person name="Groover A."/>
            <person name="Gunter L."/>
            <person name="Hamberger B."/>
            <person name="Heinze B."/>
            <person name="Helariutta Y."/>
            <person name="Henrissat B."/>
            <person name="Holligan D."/>
            <person name="Holt R."/>
            <person name="Huang W."/>
            <person name="Islam-Faridi N."/>
            <person name="Jones S."/>
            <person name="Jones-Rhoades M."/>
            <person name="Jorgensen R."/>
            <person name="Joshi C."/>
            <person name="Kangasjarvi J."/>
            <person name="Karlsson J."/>
            <person name="Kelleher C."/>
            <person name="Kirkpatrick R."/>
            <person name="Kirst M."/>
            <person name="Kohler A."/>
            <person name="Kalluri U."/>
            <person name="Larimer F."/>
            <person name="Leebens-Mack J."/>
            <person name="Leple J."/>
            <person name="Locascio P."/>
            <person name="Lou Y."/>
            <person name="Lucas S."/>
            <person name="Martin F."/>
            <person name="Montanini B."/>
            <person name="Napoli C."/>
            <person name="Nelson D."/>
            <person name="Nelson C."/>
            <person name="Nieminen K."/>
            <person name="Nilsson O."/>
            <person name="Pereda V."/>
            <person name="Peter G."/>
            <person name="Philippe R."/>
            <person name="Pilate G."/>
            <person name="Poliakov A."/>
            <person name="Razumovskaya J."/>
            <person name="Richardson P."/>
            <person name="Rinaldi C."/>
            <person name="Ritland K."/>
            <person name="Rouze P."/>
            <person name="Ryaboy D."/>
            <person name="Schmutz J."/>
            <person name="Schrader J."/>
            <person name="Segerman B."/>
            <person name="Shin H."/>
            <person name="Siddiqui A."/>
            <person name="Sterky F."/>
            <person name="Terry A."/>
            <person name="Tsai C."/>
            <person name="Uberbacher E."/>
            <person name="Unneberg P."/>
            <person name="Vahala J."/>
            <person name="Wall K."/>
            <person name="Wessler S."/>
            <person name="Yang G."/>
            <person name="Yin T."/>
            <person name="Douglas C."/>
            <person name="Marra M."/>
            <person name="Sandberg G."/>
            <person name="Van De Peer Y."/>
            <person name="Rokhsar D."/>
        </authorList>
    </citation>
    <scope>NUCLEOTIDE SEQUENCE</scope>
    <source>
        <strain evidence="11">Nisqually-1</strain>
    </source>
</reference>
<dbReference type="GO" id="GO:0003677">
    <property type="term" value="F:DNA binding"/>
    <property type="evidence" value="ECO:0007669"/>
    <property type="project" value="InterPro"/>
</dbReference>